<feature type="transmembrane region" description="Helical" evidence="7">
    <location>
        <begin position="445"/>
        <end position="462"/>
    </location>
</feature>
<sequence length="548" mass="60193">MGTDDKETTVHDLGRTTTNDVDDLKVSDAHVEEVAIARLTDEDLYKLSRESFKFRSRAGLRIMLIMFVQGCNQAGYGVDWQVISGINNMSSWHAYFNFGTSGSTYGTLNALMNVGTMCGAPFLTFSDHIGRRGINFTGNAIVIVAAILQGCATNMPTFMAGRFILGFGSAIMSSPQYMAEVSPAHYRGRLVGLFGACFQIGSLGMTAGFIGFSKMEKSNLAWRIPVLLEALFPAIVCLTIYFLTPESPRYLVMKGKITQARRVIAKYQTNSDDENSELVNAVIVQIEDSLEQDRVINRQWWNFLVFFTKPVRYRLLILVLYSVFQQWNGGGIITTYLVPALETVGITNPTDIAGINFGLTGVYCVFTVAGAFLVDIVSRRNLIFAGLISFIILQTAATITGWRYSVDPTTAAAALTLLWIFSFQICSATLIATMHNLYPVECLSLVLRAKGLGFFSLIQGIAGTVQNYGISLGIGPLGYKIWAVYVGYNLLQLVMSYFVFPETSGLSLEEIDAVFETDGVNPVPMSLNIQKAKKESARLNAETDATLA</sequence>
<keyword evidence="6 7" id="KW-0472">Membrane</keyword>
<evidence type="ECO:0000256" key="7">
    <source>
        <dbReference type="SAM" id="Phobius"/>
    </source>
</evidence>
<protein>
    <recommendedName>
        <fullName evidence="8">Major facilitator superfamily (MFS) profile domain-containing protein</fullName>
    </recommendedName>
</protein>
<reference evidence="10" key="2">
    <citation type="journal article" date="2018" name="Nat. Commun.">
        <title>Extreme sensitivity to ultraviolet light in the fungal pathogen causing white-nose syndrome of bats.</title>
        <authorList>
            <person name="Palmer J.M."/>
            <person name="Drees K.P."/>
            <person name="Foster J.T."/>
            <person name="Lindner D.L."/>
        </authorList>
    </citation>
    <scope>NUCLEOTIDE SEQUENCE [LARGE SCALE GENOMIC DNA]</scope>
    <source>
        <strain evidence="10">UAMH 10579</strain>
    </source>
</reference>
<reference evidence="9 10" key="1">
    <citation type="submission" date="2016-03" db="EMBL/GenBank/DDBJ databases">
        <title>Comparative genomics of Pseudogymnoascus destructans, the fungus causing white-nose syndrome of bats.</title>
        <authorList>
            <person name="Palmer J.M."/>
            <person name="Drees K.P."/>
            <person name="Foster J.T."/>
            <person name="Lindner D.L."/>
        </authorList>
    </citation>
    <scope>NUCLEOTIDE SEQUENCE [LARGE SCALE GENOMIC DNA]</scope>
    <source>
        <strain evidence="9 10">UAMH 10579</strain>
    </source>
</reference>
<dbReference type="InterPro" id="IPR050360">
    <property type="entry name" value="MFS_Sugar_Transporters"/>
</dbReference>
<feature type="transmembrane region" description="Helical" evidence="7">
    <location>
        <begin position="190"/>
        <end position="212"/>
    </location>
</feature>
<evidence type="ECO:0000256" key="3">
    <source>
        <dbReference type="ARBA" id="ARBA00022448"/>
    </source>
</evidence>
<gene>
    <name evidence="9" type="ORF">VE01_09383</name>
</gene>
<dbReference type="OrthoDB" id="65569at2759"/>
<organism evidence="9 10">
    <name type="scientific">Pseudogymnoascus verrucosus</name>
    <dbReference type="NCBI Taxonomy" id="342668"/>
    <lineage>
        <taxon>Eukaryota</taxon>
        <taxon>Fungi</taxon>
        <taxon>Dikarya</taxon>
        <taxon>Ascomycota</taxon>
        <taxon>Pezizomycotina</taxon>
        <taxon>Leotiomycetes</taxon>
        <taxon>Thelebolales</taxon>
        <taxon>Thelebolaceae</taxon>
        <taxon>Pseudogymnoascus</taxon>
    </lineage>
</organism>
<dbReference type="GO" id="GO:0005351">
    <property type="term" value="F:carbohydrate:proton symporter activity"/>
    <property type="evidence" value="ECO:0007669"/>
    <property type="project" value="TreeGrafter"/>
</dbReference>
<dbReference type="SUPFAM" id="SSF103473">
    <property type="entry name" value="MFS general substrate transporter"/>
    <property type="match status" value="1"/>
</dbReference>
<dbReference type="PANTHER" id="PTHR48022">
    <property type="entry name" value="PLASTIDIC GLUCOSE TRANSPORTER 4"/>
    <property type="match status" value="1"/>
</dbReference>
<feature type="transmembrane region" description="Helical" evidence="7">
    <location>
        <begin position="224"/>
        <end position="244"/>
    </location>
</feature>
<evidence type="ECO:0000259" key="8">
    <source>
        <dbReference type="PROSITE" id="PS50850"/>
    </source>
</evidence>
<name>A0A1B8G952_9PEZI</name>
<dbReference type="InterPro" id="IPR020846">
    <property type="entry name" value="MFS_dom"/>
</dbReference>
<feature type="transmembrane region" description="Helical" evidence="7">
    <location>
        <begin position="315"/>
        <end position="341"/>
    </location>
</feature>
<feature type="domain" description="Major facilitator superfamily (MFS) profile" evidence="8">
    <location>
        <begin position="65"/>
        <end position="504"/>
    </location>
</feature>
<accession>A0A1B8G952</accession>
<feature type="transmembrane region" description="Helical" evidence="7">
    <location>
        <begin position="353"/>
        <end position="374"/>
    </location>
</feature>
<feature type="transmembrane region" description="Helical" evidence="7">
    <location>
        <begin position="381"/>
        <end position="404"/>
    </location>
</feature>
<evidence type="ECO:0000313" key="10">
    <source>
        <dbReference type="Proteomes" id="UP000091956"/>
    </source>
</evidence>
<evidence type="ECO:0000256" key="2">
    <source>
        <dbReference type="ARBA" id="ARBA00010992"/>
    </source>
</evidence>
<dbReference type="Gene3D" id="1.20.1250.20">
    <property type="entry name" value="MFS general substrate transporter like domains"/>
    <property type="match status" value="1"/>
</dbReference>
<dbReference type="PANTHER" id="PTHR48022:SF79">
    <property type="entry name" value="LACTOSE PERMEASE, PUTATIVE (AFU_ORTHOLOGUE AFUA_6G01860)-RELATED"/>
    <property type="match status" value="1"/>
</dbReference>
<keyword evidence="5 7" id="KW-1133">Transmembrane helix</keyword>
<feature type="transmembrane region" description="Helical" evidence="7">
    <location>
        <begin position="410"/>
        <end position="433"/>
    </location>
</feature>
<evidence type="ECO:0000256" key="5">
    <source>
        <dbReference type="ARBA" id="ARBA00022989"/>
    </source>
</evidence>
<dbReference type="GeneID" id="28842769"/>
<evidence type="ECO:0000256" key="1">
    <source>
        <dbReference type="ARBA" id="ARBA00004141"/>
    </source>
</evidence>
<feature type="transmembrane region" description="Helical" evidence="7">
    <location>
        <begin position="482"/>
        <end position="500"/>
    </location>
</feature>
<comment type="subcellular location">
    <subcellularLocation>
        <location evidence="1">Membrane</location>
        <topology evidence="1">Multi-pass membrane protein</topology>
    </subcellularLocation>
</comment>
<dbReference type="Proteomes" id="UP000091956">
    <property type="component" value="Unassembled WGS sequence"/>
</dbReference>
<evidence type="ECO:0000256" key="4">
    <source>
        <dbReference type="ARBA" id="ARBA00022692"/>
    </source>
</evidence>
<keyword evidence="4 7" id="KW-0812">Transmembrane</keyword>
<keyword evidence="10" id="KW-1185">Reference proteome</keyword>
<evidence type="ECO:0000313" key="9">
    <source>
        <dbReference type="EMBL" id="OBT92347.1"/>
    </source>
</evidence>
<dbReference type="AlphaFoldDB" id="A0A1B8G952"/>
<dbReference type="RefSeq" id="XP_018126080.1">
    <property type="nucleotide sequence ID" value="XM_018278797.2"/>
</dbReference>
<dbReference type="GO" id="GO:0016020">
    <property type="term" value="C:membrane"/>
    <property type="evidence" value="ECO:0007669"/>
    <property type="project" value="UniProtKB-SubCell"/>
</dbReference>
<comment type="similarity">
    <text evidence="2">Belongs to the major facilitator superfamily. Sugar transporter (TC 2.A.1.1) family.</text>
</comment>
<dbReference type="Pfam" id="PF00083">
    <property type="entry name" value="Sugar_tr"/>
    <property type="match status" value="1"/>
</dbReference>
<proteinExistence type="inferred from homology"/>
<evidence type="ECO:0000256" key="6">
    <source>
        <dbReference type="ARBA" id="ARBA00023136"/>
    </source>
</evidence>
<dbReference type="InterPro" id="IPR036259">
    <property type="entry name" value="MFS_trans_sf"/>
</dbReference>
<dbReference type="FunFam" id="1.20.1250.20:FF:000134">
    <property type="entry name" value="MFS sugar transporter protein"/>
    <property type="match status" value="1"/>
</dbReference>
<feature type="transmembrane region" description="Helical" evidence="7">
    <location>
        <begin position="158"/>
        <end position="178"/>
    </location>
</feature>
<feature type="transmembrane region" description="Helical" evidence="7">
    <location>
        <begin position="133"/>
        <end position="152"/>
    </location>
</feature>
<keyword evidence="3" id="KW-0813">Transport</keyword>
<dbReference type="EMBL" id="KV460269">
    <property type="protein sequence ID" value="OBT92347.1"/>
    <property type="molecule type" value="Genomic_DNA"/>
</dbReference>
<dbReference type="InterPro" id="IPR005828">
    <property type="entry name" value="MFS_sugar_transport-like"/>
</dbReference>
<dbReference type="PROSITE" id="PS50850">
    <property type="entry name" value="MFS"/>
    <property type="match status" value="1"/>
</dbReference>